<dbReference type="FunFam" id="3.40.50.300:FF:000032">
    <property type="entry name" value="Export ABC transporter ATP-binding protein"/>
    <property type="match status" value="1"/>
</dbReference>
<gene>
    <name evidence="5" type="ORF">MNBD_GAMMA18-1167</name>
</gene>
<keyword evidence="3 5" id="KW-0067">ATP-binding</keyword>
<dbReference type="GO" id="GO:0016887">
    <property type="term" value="F:ATP hydrolysis activity"/>
    <property type="evidence" value="ECO:0007669"/>
    <property type="project" value="InterPro"/>
</dbReference>
<dbReference type="Gene3D" id="3.40.50.300">
    <property type="entry name" value="P-loop containing nucleotide triphosphate hydrolases"/>
    <property type="match status" value="1"/>
</dbReference>
<dbReference type="InterPro" id="IPR015854">
    <property type="entry name" value="ABC_transpr_LolD-like"/>
</dbReference>
<dbReference type="PANTHER" id="PTHR24220">
    <property type="entry name" value="IMPORT ATP-BINDING PROTEIN"/>
    <property type="match status" value="1"/>
</dbReference>
<dbReference type="InterPro" id="IPR027417">
    <property type="entry name" value="P-loop_NTPase"/>
</dbReference>
<dbReference type="GO" id="GO:0005886">
    <property type="term" value="C:plasma membrane"/>
    <property type="evidence" value="ECO:0007669"/>
    <property type="project" value="TreeGrafter"/>
</dbReference>
<dbReference type="AlphaFoldDB" id="A0A3B0Z470"/>
<dbReference type="CDD" id="cd03255">
    <property type="entry name" value="ABC_MJ0796_LolCDE_FtsE"/>
    <property type="match status" value="1"/>
</dbReference>
<dbReference type="InterPro" id="IPR003593">
    <property type="entry name" value="AAA+_ATPase"/>
</dbReference>
<dbReference type="SUPFAM" id="SSF47240">
    <property type="entry name" value="Ferritin-like"/>
    <property type="match status" value="1"/>
</dbReference>
<dbReference type="InterPro" id="IPR011017">
    <property type="entry name" value="TRASH_dom"/>
</dbReference>
<dbReference type="InterPro" id="IPR009078">
    <property type="entry name" value="Ferritin-like_SF"/>
</dbReference>
<organism evidence="5">
    <name type="scientific">hydrothermal vent metagenome</name>
    <dbReference type="NCBI Taxonomy" id="652676"/>
    <lineage>
        <taxon>unclassified sequences</taxon>
        <taxon>metagenomes</taxon>
        <taxon>ecological metagenomes</taxon>
    </lineage>
</organism>
<proteinExistence type="predicted"/>
<sequence length="288" mass="31710">MTKTILQANNLSKHFGRGISEVRAVNDVNLKIERGELVLIMGPSGSGKTTLLSMLGALLSPSSGRITIDGIDISSVKEAALAALRAEKIGFVFQAFNLLEALTAEENILFPAPLGTEGMQGAKKRLDELLARLGLTARRKALPGTLSGGEKQRVAIARALINRPPVILADEPTGNLDSHRGQEVMMILHDIARDEGCAVLMVTHDPRVEEIADRILWLEDGALRDRKSEQHSWVIDPVCGMRVDEWTASVMTEYNAQKLVFCSHRCLSRFEAQPEYYLNETTKQKIPD</sequence>
<dbReference type="InterPro" id="IPR007029">
    <property type="entry name" value="YHS_dom"/>
</dbReference>
<dbReference type="PROSITE" id="PS50893">
    <property type="entry name" value="ABC_TRANSPORTER_2"/>
    <property type="match status" value="1"/>
</dbReference>
<dbReference type="Pfam" id="PF00005">
    <property type="entry name" value="ABC_tran"/>
    <property type="match status" value="1"/>
</dbReference>
<dbReference type="InterPro" id="IPR012348">
    <property type="entry name" value="RNR-like"/>
</dbReference>
<dbReference type="SMART" id="SM00382">
    <property type="entry name" value="AAA"/>
    <property type="match status" value="1"/>
</dbReference>
<reference evidence="5" key="1">
    <citation type="submission" date="2018-06" db="EMBL/GenBank/DDBJ databases">
        <authorList>
            <person name="Zhirakovskaya E."/>
        </authorList>
    </citation>
    <scope>NUCLEOTIDE SEQUENCE</scope>
</reference>
<dbReference type="GO" id="GO:0016491">
    <property type="term" value="F:oxidoreductase activity"/>
    <property type="evidence" value="ECO:0007669"/>
    <property type="project" value="InterPro"/>
</dbReference>
<evidence type="ECO:0000256" key="3">
    <source>
        <dbReference type="ARBA" id="ARBA00022840"/>
    </source>
</evidence>
<dbReference type="InterPro" id="IPR003439">
    <property type="entry name" value="ABC_transporter-like_ATP-bd"/>
</dbReference>
<evidence type="ECO:0000256" key="2">
    <source>
        <dbReference type="ARBA" id="ARBA00022741"/>
    </source>
</evidence>
<dbReference type="Pfam" id="PF04945">
    <property type="entry name" value="YHS"/>
    <property type="match status" value="1"/>
</dbReference>
<keyword evidence="2" id="KW-0547">Nucleotide-binding</keyword>
<dbReference type="SUPFAM" id="SSF52540">
    <property type="entry name" value="P-loop containing nucleoside triphosphate hydrolases"/>
    <property type="match status" value="1"/>
</dbReference>
<dbReference type="GO" id="GO:0022857">
    <property type="term" value="F:transmembrane transporter activity"/>
    <property type="evidence" value="ECO:0007669"/>
    <property type="project" value="UniProtKB-ARBA"/>
</dbReference>
<dbReference type="SMART" id="SM00746">
    <property type="entry name" value="TRASH"/>
    <property type="match status" value="1"/>
</dbReference>
<feature type="domain" description="ABC transporter" evidence="4">
    <location>
        <begin position="6"/>
        <end position="245"/>
    </location>
</feature>
<accession>A0A3B0Z470</accession>
<name>A0A3B0Z470_9ZZZZ</name>
<keyword evidence="1" id="KW-0813">Transport</keyword>
<dbReference type="Gene3D" id="1.10.620.20">
    <property type="entry name" value="Ribonucleotide Reductase, subunit A"/>
    <property type="match status" value="1"/>
</dbReference>
<dbReference type="PANTHER" id="PTHR24220:SF86">
    <property type="entry name" value="ABC TRANSPORTER ABCH.1"/>
    <property type="match status" value="1"/>
</dbReference>
<dbReference type="GO" id="GO:0098796">
    <property type="term" value="C:membrane protein complex"/>
    <property type="evidence" value="ECO:0007669"/>
    <property type="project" value="UniProtKB-ARBA"/>
</dbReference>
<dbReference type="EMBL" id="UOFP01000007">
    <property type="protein sequence ID" value="VAW83820.1"/>
    <property type="molecule type" value="Genomic_DNA"/>
</dbReference>
<dbReference type="PROSITE" id="PS00211">
    <property type="entry name" value="ABC_TRANSPORTER_1"/>
    <property type="match status" value="1"/>
</dbReference>
<protein>
    <submittedName>
        <fullName evidence="5">ABC transporter, ATP-binding protein</fullName>
    </submittedName>
</protein>
<evidence type="ECO:0000259" key="4">
    <source>
        <dbReference type="PROSITE" id="PS50893"/>
    </source>
</evidence>
<evidence type="ECO:0000313" key="5">
    <source>
        <dbReference type="EMBL" id="VAW83820.1"/>
    </source>
</evidence>
<dbReference type="InterPro" id="IPR017871">
    <property type="entry name" value="ABC_transporter-like_CS"/>
</dbReference>
<evidence type="ECO:0000256" key="1">
    <source>
        <dbReference type="ARBA" id="ARBA00022448"/>
    </source>
</evidence>
<dbReference type="GO" id="GO:0005524">
    <property type="term" value="F:ATP binding"/>
    <property type="evidence" value="ECO:0007669"/>
    <property type="project" value="UniProtKB-KW"/>
</dbReference>
<dbReference type="InterPro" id="IPR017911">
    <property type="entry name" value="MacB-like_ATP-bd"/>
</dbReference>